<reference evidence="2" key="1">
    <citation type="submission" date="2023-02" db="EMBL/GenBank/DDBJ databases">
        <title>Mating type loci evolution in Malassezia.</title>
        <authorList>
            <person name="Coelho M.A."/>
        </authorList>
    </citation>
    <scope>NUCLEOTIDE SEQUENCE</scope>
    <source>
        <strain evidence="2">CBS 14136</strain>
    </source>
</reference>
<feature type="domain" description="N-end rule aminoacyl transferase C-terminal" evidence="1">
    <location>
        <begin position="18"/>
        <end position="109"/>
    </location>
</feature>
<dbReference type="GO" id="GO:0005737">
    <property type="term" value="C:cytoplasm"/>
    <property type="evidence" value="ECO:0007669"/>
    <property type="project" value="TreeGrafter"/>
</dbReference>
<dbReference type="InterPro" id="IPR016181">
    <property type="entry name" value="Acyl_CoA_acyltransferase"/>
</dbReference>
<keyword evidence="2" id="KW-0012">Acyltransferase</keyword>
<evidence type="ECO:0000259" key="1">
    <source>
        <dbReference type="Pfam" id="PF04377"/>
    </source>
</evidence>
<dbReference type="GO" id="GO:0004057">
    <property type="term" value="F:arginyl-tRNA--protein transferase activity"/>
    <property type="evidence" value="ECO:0007669"/>
    <property type="project" value="UniProtKB-EC"/>
</dbReference>
<dbReference type="EC" id="2.3.2.8" evidence="2"/>
<name>A0AAF0F819_9BASI</name>
<dbReference type="Pfam" id="PF04377">
    <property type="entry name" value="ATE_C"/>
    <property type="match status" value="1"/>
</dbReference>
<dbReference type="SUPFAM" id="SSF55729">
    <property type="entry name" value="Acyl-CoA N-acyltransferases (Nat)"/>
    <property type="match status" value="1"/>
</dbReference>
<keyword evidence="3" id="KW-1185">Reference proteome</keyword>
<dbReference type="PANTHER" id="PTHR21367:SF1">
    <property type="entry name" value="ARGINYL-TRNA--PROTEIN TRANSFERASE 1"/>
    <property type="match status" value="1"/>
</dbReference>
<sequence>MAFTTKNIDVGHLNSNADRGRLIAVGVLDILPHCVSSVYFFYDPDYSHWQLGKISALNEIALARRLNRNGADSLQFYYLGTSETNPGYYIHDCQKMRYKSQYGPCEVLDTSSNEWINLQTVTKLLDEGVRSAFLHQQPLYRLPAPTEEDVQGLPRPLPPGMDDPEDLDACSRGCLLLTIDPYGAASLNDISGV</sequence>
<proteinExistence type="predicted"/>
<organism evidence="2 3">
    <name type="scientific">Malassezia psittaci</name>
    <dbReference type="NCBI Taxonomy" id="1821823"/>
    <lineage>
        <taxon>Eukaryota</taxon>
        <taxon>Fungi</taxon>
        <taxon>Dikarya</taxon>
        <taxon>Basidiomycota</taxon>
        <taxon>Ustilaginomycotina</taxon>
        <taxon>Malasseziomycetes</taxon>
        <taxon>Malasseziales</taxon>
        <taxon>Malasseziaceae</taxon>
        <taxon>Malassezia</taxon>
    </lineage>
</organism>
<gene>
    <name evidence="2" type="primary">ATE1</name>
    <name evidence="2" type="ORF">MPSI1_002730</name>
</gene>
<keyword evidence="2" id="KW-0808">Transferase</keyword>
<evidence type="ECO:0000313" key="2">
    <source>
        <dbReference type="EMBL" id="WFD44065.1"/>
    </source>
</evidence>
<dbReference type="InterPro" id="IPR030700">
    <property type="entry name" value="N-end_Aminoacyl_Trfase"/>
</dbReference>
<dbReference type="InterPro" id="IPR007472">
    <property type="entry name" value="N-end_Aminoacyl_Trfase_C"/>
</dbReference>
<dbReference type="Proteomes" id="UP001214628">
    <property type="component" value="Chromosome 3"/>
</dbReference>
<protein>
    <submittedName>
        <fullName evidence="2">Arginyltransferase</fullName>
        <ecNumber evidence="2">2.3.2.8</ecNumber>
    </submittedName>
</protein>
<dbReference type="PANTHER" id="PTHR21367">
    <property type="entry name" value="ARGININE-TRNA-PROTEIN TRANSFERASE 1"/>
    <property type="match status" value="1"/>
</dbReference>
<evidence type="ECO:0000313" key="3">
    <source>
        <dbReference type="Proteomes" id="UP001214628"/>
    </source>
</evidence>
<dbReference type="EMBL" id="CP118377">
    <property type="protein sequence ID" value="WFD44065.1"/>
    <property type="molecule type" value="Genomic_DNA"/>
</dbReference>
<dbReference type="AlphaFoldDB" id="A0AAF0F819"/>
<accession>A0AAF0F819</accession>